<dbReference type="Pfam" id="PF06790">
    <property type="entry name" value="UPF0259"/>
    <property type="match status" value="1"/>
</dbReference>
<proteinExistence type="inferred from homology"/>
<name>B4YQR8_9GAMM</name>
<keyword evidence="4 7" id="KW-0812">Transmembrane</keyword>
<comment type="subcellular location">
    <subcellularLocation>
        <location evidence="1">Cell inner membrane</location>
        <topology evidence="1">Multi-pass membrane protein</topology>
    </subcellularLocation>
    <subcellularLocation>
        <location evidence="7">Cell membrane</location>
        <topology evidence="7">Multi-pass membrane protein</topology>
    </subcellularLocation>
</comment>
<evidence type="ECO:0000256" key="2">
    <source>
        <dbReference type="ARBA" id="ARBA00005633"/>
    </source>
</evidence>
<organism evidence="8">
    <name type="scientific">Serratia symbiotica</name>
    <dbReference type="NCBI Taxonomy" id="138074"/>
    <lineage>
        <taxon>Bacteria</taxon>
        <taxon>Pseudomonadati</taxon>
        <taxon>Pseudomonadota</taxon>
        <taxon>Gammaproteobacteria</taxon>
        <taxon>Enterobacterales</taxon>
        <taxon>Yersiniaceae</taxon>
        <taxon>Serratia</taxon>
    </lineage>
</organism>
<evidence type="ECO:0000256" key="5">
    <source>
        <dbReference type="ARBA" id="ARBA00022989"/>
    </source>
</evidence>
<evidence type="ECO:0000256" key="4">
    <source>
        <dbReference type="ARBA" id="ARBA00022692"/>
    </source>
</evidence>
<evidence type="ECO:0000256" key="7">
    <source>
        <dbReference type="HAMAP-Rule" id="MF_01067"/>
    </source>
</evidence>
<evidence type="ECO:0000256" key="1">
    <source>
        <dbReference type="ARBA" id="ARBA00004429"/>
    </source>
</evidence>
<evidence type="ECO:0000256" key="6">
    <source>
        <dbReference type="ARBA" id="ARBA00023136"/>
    </source>
</evidence>
<dbReference type="AlphaFoldDB" id="B4YQR8"/>
<feature type="transmembrane region" description="Helical" evidence="7">
    <location>
        <begin position="79"/>
        <end position="107"/>
    </location>
</feature>
<feature type="transmembrane region" description="Helical" evidence="7">
    <location>
        <begin position="190"/>
        <end position="214"/>
    </location>
</feature>
<dbReference type="GO" id="GO:0005886">
    <property type="term" value="C:plasma membrane"/>
    <property type="evidence" value="ECO:0007669"/>
    <property type="project" value="UniProtKB-SubCell"/>
</dbReference>
<reference evidence="8" key="1">
    <citation type="journal article" date="2008" name="J. Bacteriol.">
        <title>The striking case of tryptophan provision in the cedar aphid Cinara cedri.</title>
        <authorList>
            <person name="Gosalbes M.J."/>
            <person name="Lamelas A."/>
            <person name="Moya A."/>
            <person name="Latorre A."/>
        </authorList>
    </citation>
    <scope>NUCLEOTIDE SEQUENCE</scope>
    <source>
        <strain evidence="8">SCc</strain>
    </source>
</reference>
<keyword evidence="5 7" id="KW-1133">Transmembrane helix</keyword>
<dbReference type="EMBL" id="EU660487">
    <property type="protein sequence ID" value="ACF20464.1"/>
    <property type="molecule type" value="Genomic_DNA"/>
</dbReference>
<feature type="transmembrane region" description="Helical" evidence="7">
    <location>
        <begin position="20"/>
        <end position="41"/>
    </location>
</feature>
<accession>B4YQR8</accession>
<keyword evidence="3 7" id="KW-1003">Cell membrane</keyword>
<feature type="transmembrane region" description="Helical" evidence="7">
    <location>
        <begin position="149"/>
        <end position="169"/>
    </location>
</feature>
<keyword evidence="6 7" id="KW-0472">Membrane</keyword>
<sequence length="250" mass="27456">MSITANVLYRDSFYFFRNKLGSILIIVLLTAFISVSLNHFLGNDTEMLKILGTIKGDFATSTSLSIQEFINQITPEQQIILLQASAAATFSALVGKALLVSGVLTLLRLVSQGQCPSMLSVIGASIPVLPRLMIMLFICSLLIQLGIRLLVVPGVIMALAFSLSSVIMTTDQKGILASIKSSYKMAFDNVRIIAPAMIIWLVAKLLILLIFSYLPSFVPNITNLVFTTLSNLISTLLLIYLFRLYMLLRS</sequence>
<feature type="transmembrane region" description="Helical" evidence="7">
    <location>
        <begin position="220"/>
        <end position="242"/>
    </location>
</feature>
<dbReference type="NCBIfam" id="NF002774">
    <property type="entry name" value="PRK02868.1"/>
    <property type="match status" value="1"/>
</dbReference>
<evidence type="ECO:0000313" key="8">
    <source>
        <dbReference type="EMBL" id="ACF20464.1"/>
    </source>
</evidence>
<dbReference type="InterPro" id="IPR009627">
    <property type="entry name" value="UPF0259"/>
</dbReference>
<comment type="similarity">
    <text evidence="2 7">Belongs to the UPF0259 family.</text>
</comment>
<feature type="transmembrane region" description="Helical" evidence="7">
    <location>
        <begin position="119"/>
        <end position="143"/>
    </location>
</feature>
<evidence type="ECO:0000256" key="3">
    <source>
        <dbReference type="ARBA" id="ARBA00022475"/>
    </source>
</evidence>
<protein>
    <recommendedName>
        <fullName evidence="7">UPF0259 membrane protein</fullName>
    </recommendedName>
</protein>
<dbReference type="HAMAP" id="MF_01067">
    <property type="entry name" value="UPF0259"/>
    <property type="match status" value="1"/>
</dbReference>